<dbReference type="InterPro" id="IPR025738">
    <property type="entry name" value="BatD"/>
</dbReference>
<reference evidence="1" key="1">
    <citation type="journal article" date="2014" name="Front. Microbiol.">
        <title>High frequency of phylogenetically diverse reductive dehalogenase-homologous genes in deep subseafloor sedimentary metagenomes.</title>
        <authorList>
            <person name="Kawai M."/>
            <person name="Futagami T."/>
            <person name="Toyoda A."/>
            <person name="Takaki Y."/>
            <person name="Nishi S."/>
            <person name="Hori S."/>
            <person name="Arai W."/>
            <person name="Tsubouchi T."/>
            <person name="Morono Y."/>
            <person name="Uchiyama I."/>
            <person name="Ito T."/>
            <person name="Fujiyama A."/>
            <person name="Inagaki F."/>
            <person name="Takami H."/>
        </authorList>
    </citation>
    <scope>NUCLEOTIDE SEQUENCE</scope>
    <source>
        <strain evidence="1">Expedition CK06-06</strain>
    </source>
</reference>
<dbReference type="Pfam" id="PF13584">
    <property type="entry name" value="BatD"/>
    <property type="match status" value="1"/>
</dbReference>
<dbReference type="AlphaFoldDB" id="X0YK99"/>
<evidence type="ECO:0008006" key="2">
    <source>
        <dbReference type="Google" id="ProtNLM"/>
    </source>
</evidence>
<feature type="non-terminal residue" evidence="1">
    <location>
        <position position="196"/>
    </location>
</feature>
<accession>X0YK99</accession>
<proteinExistence type="predicted"/>
<dbReference type="EMBL" id="BARS01055787">
    <property type="protein sequence ID" value="GAG48963.1"/>
    <property type="molecule type" value="Genomic_DNA"/>
</dbReference>
<organism evidence="1">
    <name type="scientific">marine sediment metagenome</name>
    <dbReference type="NCBI Taxonomy" id="412755"/>
    <lineage>
        <taxon>unclassified sequences</taxon>
        <taxon>metagenomes</taxon>
        <taxon>ecological metagenomes</taxon>
    </lineage>
</organism>
<gene>
    <name evidence="1" type="ORF">S01H1_82309</name>
</gene>
<evidence type="ECO:0000313" key="1">
    <source>
        <dbReference type="EMBL" id="GAG48963.1"/>
    </source>
</evidence>
<sequence length="196" mass="21420">TVSSPAVVVEVAPTPAVNRPPDYNGIVGRYSLSGNLDHHEVVQNEAVTLTLTISGEGNFKTLETPPIDFPRGLDVFDPKASSELSLGDIIGGSKTVEYIIIPRRAGTFTVPEIRLPYFNPALKRYEVKTTGPFTLNVLPREEAGVASPGYTRREVALLGKDIRFVKSGRPRWLRTGKGWYTSGLFILNIATVLLLV</sequence>
<dbReference type="PANTHER" id="PTHR40940:SF2">
    <property type="entry name" value="BATD"/>
    <property type="match status" value="1"/>
</dbReference>
<name>X0YK99_9ZZZZ</name>
<comment type="caution">
    <text evidence="1">The sequence shown here is derived from an EMBL/GenBank/DDBJ whole genome shotgun (WGS) entry which is preliminary data.</text>
</comment>
<feature type="non-terminal residue" evidence="1">
    <location>
        <position position="1"/>
    </location>
</feature>
<dbReference type="PANTHER" id="PTHR40940">
    <property type="entry name" value="PROTEIN BATD-RELATED"/>
    <property type="match status" value="1"/>
</dbReference>
<protein>
    <recommendedName>
        <fullName evidence="2">Protein BatD</fullName>
    </recommendedName>
</protein>